<dbReference type="Pfam" id="PF02675">
    <property type="entry name" value="AdoMet_dc"/>
    <property type="match status" value="1"/>
</dbReference>
<dbReference type="GO" id="GO:0008295">
    <property type="term" value="P:spermidine biosynthetic process"/>
    <property type="evidence" value="ECO:0007669"/>
    <property type="project" value="InterPro"/>
</dbReference>
<keyword evidence="3" id="KW-0068">Autocatalytic cleavage</keyword>
<keyword evidence="6" id="KW-0456">Lyase</keyword>
<evidence type="ECO:0000256" key="5">
    <source>
        <dbReference type="ARBA" id="ARBA00023145"/>
    </source>
</evidence>
<reference evidence="9" key="1">
    <citation type="journal article" date="2020" name="Nature">
        <title>Giant virus diversity and host interactions through global metagenomics.</title>
        <authorList>
            <person name="Schulz F."/>
            <person name="Roux S."/>
            <person name="Paez-Espino D."/>
            <person name="Jungbluth S."/>
            <person name="Walsh D.A."/>
            <person name="Denef V.J."/>
            <person name="McMahon K.D."/>
            <person name="Konstantinidis K.T."/>
            <person name="Eloe-Fadrosh E.A."/>
            <person name="Kyrpides N.C."/>
            <person name="Woyke T."/>
        </authorList>
    </citation>
    <scope>NUCLEOTIDE SEQUENCE</scope>
    <source>
        <strain evidence="9">GVMAG-M-3300009181-41</strain>
    </source>
</reference>
<name>A0A6C0F8Z4_9ZZZZ</name>
<evidence type="ECO:0000256" key="3">
    <source>
        <dbReference type="ARBA" id="ARBA00022813"/>
    </source>
</evidence>
<dbReference type="InterPro" id="IPR016067">
    <property type="entry name" value="S-AdoMet_deCO2ase_core"/>
</dbReference>
<evidence type="ECO:0000256" key="8">
    <source>
        <dbReference type="ARBA" id="ARBA00023317"/>
    </source>
</evidence>
<evidence type="ECO:0000256" key="2">
    <source>
        <dbReference type="ARBA" id="ARBA00022793"/>
    </source>
</evidence>
<evidence type="ECO:0000256" key="6">
    <source>
        <dbReference type="ARBA" id="ARBA00023239"/>
    </source>
</evidence>
<evidence type="ECO:0008006" key="10">
    <source>
        <dbReference type="Google" id="ProtNLM"/>
    </source>
</evidence>
<evidence type="ECO:0000256" key="4">
    <source>
        <dbReference type="ARBA" id="ARBA00023115"/>
    </source>
</evidence>
<keyword evidence="4" id="KW-0620">Polyamine biosynthesis</keyword>
<comment type="cofactor">
    <cofactor evidence="1">
        <name>pyruvate</name>
        <dbReference type="ChEBI" id="CHEBI:15361"/>
    </cofactor>
</comment>
<dbReference type="EMBL" id="MN739025">
    <property type="protein sequence ID" value="QHT35645.1"/>
    <property type="molecule type" value="Genomic_DNA"/>
</dbReference>
<accession>A0A6C0F8Z4</accession>
<dbReference type="GO" id="GO:0004014">
    <property type="term" value="F:adenosylmethionine decarboxylase activity"/>
    <property type="evidence" value="ECO:0007669"/>
    <property type="project" value="InterPro"/>
</dbReference>
<evidence type="ECO:0000256" key="7">
    <source>
        <dbReference type="ARBA" id="ARBA00023270"/>
    </source>
</evidence>
<sequence>MSWGYHLMLDCSKCLASSIRCSSNINTFAKSLVKKIDMVPYGEPQVVHFGSGDKSGYTLVQLIETSNITAHFCEETNDMYLDVFSCKPFNPEDVEAVVNWHFGPAHKNRMFVARQAGQNLLLK</sequence>
<keyword evidence="2" id="KW-0210">Decarboxylase</keyword>
<dbReference type="InterPro" id="IPR003826">
    <property type="entry name" value="AdoMetDC_fam_prok"/>
</dbReference>
<dbReference type="Gene3D" id="3.60.90.10">
    <property type="entry name" value="S-adenosylmethionine decarboxylase"/>
    <property type="match status" value="1"/>
</dbReference>
<keyword evidence="8" id="KW-0670">Pyruvate</keyword>
<organism evidence="9">
    <name type="scientific">viral metagenome</name>
    <dbReference type="NCBI Taxonomy" id="1070528"/>
    <lineage>
        <taxon>unclassified sequences</taxon>
        <taxon>metagenomes</taxon>
        <taxon>organismal metagenomes</taxon>
    </lineage>
</organism>
<keyword evidence="7" id="KW-0704">Schiff base</keyword>
<dbReference type="AlphaFoldDB" id="A0A6C0F8Z4"/>
<dbReference type="SUPFAM" id="SSF56276">
    <property type="entry name" value="S-adenosylmethionine decarboxylase"/>
    <property type="match status" value="1"/>
</dbReference>
<protein>
    <recommendedName>
        <fullName evidence="10">S-adenosylmethionine decarboxylase</fullName>
    </recommendedName>
</protein>
<evidence type="ECO:0000313" key="9">
    <source>
        <dbReference type="EMBL" id="QHT35645.1"/>
    </source>
</evidence>
<evidence type="ECO:0000256" key="1">
    <source>
        <dbReference type="ARBA" id="ARBA00001928"/>
    </source>
</evidence>
<proteinExistence type="predicted"/>
<keyword evidence="5" id="KW-0865">Zymogen</keyword>